<keyword evidence="1" id="KW-0812">Transmembrane</keyword>
<evidence type="ECO:0000256" key="1">
    <source>
        <dbReference type="SAM" id="Phobius"/>
    </source>
</evidence>
<sequence>MRGERWIVLFLLLAASGLAWRDLHRPAIWFDEGWSGWVARMSLEEGLRKAAQDRHPPLRPLLDHMWIRIAGETEFALRWPSSAFALLALALAWRAYYRLRFEPPGGCIGMGAILLSSLWLEQTRQARMYTQAAFLALLSWWTMEDWLRRPGSWNRWGLWLLSSFTFLMTHYYTVFFLAVEMGLLLSYTRGWMRAKALLALGLWGLGTGAWMALGGISTGLFMPQSQDLADHPLQGIQTMGLALRSLMEAHAPGSSPPEVALMLGLWLIGMRPTGHAVASRWRWLTVGSLTIALIVMAGIRSNLLNFAPRHVLYVLPFMGIGVGRGIALLWRWSARVRPAGARKALAYLGPLLPIALSVNRLQAALSQWDAAVKGVHAERDLVALLKKQAQEGDLLFTLRGHYGIRYYWAQSSLALPLIDGPQTMVTNDEIVSGWLSPLLSACTGERRLWLIAWQDDIVDPLALFPRWLLWNGFEEERDAVGGLRLYRYRISCPPQSPPAPALERPVDFAPGIRLRGIQIWPPHSRDRILRITTVWERTGPIREPVKISHHMHDRFGRLIAQEDVPLARGLYPIADWPTGVPIMPFAGIRLPSEMPPGLQQVAIGLYHPMTMARYPIRSPASGEDTIRVATVDIPSLLGRWQSLLIPGPLVWDDGIALTGVWLDPGPQVRPGETLRVLTSWVRMHADTRENPGPVVTFIHLWGEDEHLIAQDDHPLLEERHPPSQWEPWESVWDRFDLRIPEDLPAGAYRLVIGRYEWPALERIHVHEQDHYPLATVGVLP</sequence>
<evidence type="ECO:0000313" key="3">
    <source>
        <dbReference type="Proteomes" id="UP000197025"/>
    </source>
</evidence>
<dbReference type="EMBL" id="FYEK01000002">
    <property type="protein sequence ID" value="SNB49282.1"/>
    <property type="molecule type" value="Genomic_DNA"/>
</dbReference>
<evidence type="ECO:0000313" key="2">
    <source>
        <dbReference type="EMBL" id="SNB49282.1"/>
    </source>
</evidence>
<dbReference type="OrthoDB" id="5437043at2"/>
<dbReference type="RefSeq" id="WP_088569782.1">
    <property type="nucleotide sequence ID" value="NZ_FYEK01000002.1"/>
</dbReference>
<dbReference type="Proteomes" id="UP000197025">
    <property type="component" value="Unassembled WGS sequence"/>
</dbReference>
<feature type="transmembrane region" description="Helical" evidence="1">
    <location>
        <begin position="197"/>
        <end position="222"/>
    </location>
</feature>
<feature type="transmembrane region" description="Helical" evidence="1">
    <location>
        <begin position="281"/>
        <end position="299"/>
    </location>
</feature>
<feature type="transmembrane region" description="Helical" evidence="1">
    <location>
        <begin position="311"/>
        <end position="332"/>
    </location>
</feature>
<feature type="transmembrane region" description="Helical" evidence="1">
    <location>
        <begin position="75"/>
        <end position="93"/>
    </location>
</feature>
<protein>
    <submittedName>
        <fullName evidence="2">Predicted membrane protein</fullName>
    </submittedName>
</protein>
<keyword evidence="1" id="KW-1133">Transmembrane helix</keyword>
<accession>A0A212PQV8</accession>
<name>A0A212PQV8_9CHLR</name>
<keyword evidence="1" id="KW-0472">Membrane</keyword>
<organism evidence="2 3">
    <name type="scientific">Thermoflexus hugenholtzii JAD2</name>
    <dbReference type="NCBI Taxonomy" id="877466"/>
    <lineage>
        <taxon>Bacteria</taxon>
        <taxon>Bacillati</taxon>
        <taxon>Chloroflexota</taxon>
        <taxon>Thermoflexia</taxon>
        <taxon>Thermoflexales</taxon>
        <taxon>Thermoflexaceae</taxon>
        <taxon>Thermoflexus</taxon>
    </lineage>
</organism>
<reference evidence="3" key="1">
    <citation type="submission" date="2017-06" db="EMBL/GenBank/DDBJ databases">
        <authorList>
            <person name="Varghese N."/>
            <person name="Submissions S."/>
        </authorList>
    </citation>
    <scope>NUCLEOTIDE SEQUENCE [LARGE SCALE GENOMIC DNA]</scope>
    <source>
        <strain evidence="3">JAD2</strain>
    </source>
</reference>
<feature type="transmembrane region" description="Helical" evidence="1">
    <location>
        <begin position="163"/>
        <end position="185"/>
    </location>
</feature>
<dbReference type="AlphaFoldDB" id="A0A212PQV8"/>
<gene>
    <name evidence="2" type="ORF">SAMN02746019_00029220</name>
</gene>
<dbReference type="InParanoid" id="A0A212PQV8"/>
<proteinExistence type="predicted"/>
<keyword evidence="3" id="KW-1185">Reference proteome</keyword>